<keyword evidence="5" id="KW-1185">Reference proteome</keyword>
<gene>
    <name evidence="4" type="ORF">B1812_17610</name>
</gene>
<dbReference type="RefSeq" id="WP_085773809.1">
    <property type="nucleotide sequence ID" value="NZ_AP027149.1"/>
</dbReference>
<feature type="signal peptide" evidence="2">
    <location>
        <begin position="1"/>
        <end position="21"/>
    </location>
</feature>
<name>A0A1W6N1R4_9HYPH</name>
<dbReference type="OrthoDB" id="6706523at2"/>
<dbReference type="InterPro" id="IPR011992">
    <property type="entry name" value="EF-hand-dom_pair"/>
</dbReference>
<evidence type="ECO:0000313" key="4">
    <source>
        <dbReference type="EMBL" id="ARN83759.1"/>
    </source>
</evidence>
<keyword evidence="2" id="KW-0732">Signal</keyword>
<protein>
    <recommendedName>
        <fullName evidence="3">EF-hand domain-containing protein</fullName>
    </recommendedName>
</protein>
<evidence type="ECO:0000313" key="5">
    <source>
        <dbReference type="Proteomes" id="UP000193978"/>
    </source>
</evidence>
<dbReference type="Gene3D" id="1.10.238.10">
    <property type="entry name" value="EF-hand"/>
    <property type="match status" value="1"/>
</dbReference>
<feature type="region of interest" description="Disordered" evidence="1">
    <location>
        <begin position="126"/>
        <end position="171"/>
    </location>
</feature>
<dbReference type="KEGG" id="mbry:B1812_17610"/>
<feature type="compositionally biased region" description="Gly residues" evidence="1">
    <location>
        <begin position="145"/>
        <end position="171"/>
    </location>
</feature>
<evidence type="ECO:0000259" key="3">
    <source>
        <dbReference type="PROSITE" id="PS50222"/>
    </source>
</evidence>
<feature type="chain" id="PRO_5012009447" description="EF-hand domain-containing protein" evidence="2">
    <location>
        <begin position="22"/>
        <end position="171"/>
    </location>
</feature>
<accession>A0A1W6N1R4</accession>
<organism evidence="4 5">
    <name type="scientific">Methylocystis bryophila</name>
    <dbReference type="NCBI Taxonomy" id="655015"/>
    <lineage>
        <taxon>Bacteria</taxon>
        <taxon>Pseudomonadati</taxon>
        <taxon>Pseudomonadota</taxon>
        <taxon>Alphaproteobacteria</taxon>
        <taxon>Hyphomicrobiales</taxon>
        <taxon>Methylocystaceae</taxon>
        <taxon>Methylocystis</taxon>
    </lineage>
</organism>
<dbReference type="AlphaFoldDB" id="A0A1W6N1R4"/>
<evidence type="ECO:0000256" key="2">
    <source>
        <dbReference type="SAM" id="SignalP"/>
    </source>
</evidence>
<dbReference type="GO" id="GO:0005509">
    <property type="term" value="F:calcium ion binding"/>
    <property type="evidence" value="ECO:0007669"/>
    <property type="project" value="InterPro"/>
</dbReference>
<dbReference type="InterPro" id="IPR002048">
    <property type="entry name" value="EF_hand_dom"/>
</dbReference>
<evidence type="ECO:0000256" key="1">
    <source>
        <dbReference type="SAM" id="MobiDB-lite"/>
    </source>
</evidence>
<dbReference type="SUPFAM" id="SSF47473">
    <property type="entry name" value="EF-hand"/>
    <property type="match status" value="1"/>
</dbReference>
<feature type="domain" description="EF-hand" evidence="3">
    <location>
        <begin position="77"/>
        <end position="112"/>
    </location>
</feature>
<dbReference type="Proteomes" id="UP000193978">
    <property type="component" value="Chromosome"/>
</dbReference>
<sequence>MRRLILLFALAGVLAPGASLAQQSDDLLVSTARDWGGEGGAYTCEQWRAYMARLYRLADPKKRGYIDEKSFAIIPRTSSVFASATFDYFDQAGKGRVTREEFLEFQSPFFARFDKKHSCRVTNDELRAATGPAPQKEEKPQQIGGHHGFGGGAGAGGLGGGAGGGFGGMGR</sequence>
<reference evidence="4 5" key="1">
    <citation type="submission" date="2017-02" db="EMBL/GenBank/DDBJ databases">
        <authorList>
            <person name="Peterson S.W."/>
        </authorList>
    </citation>
    <scope>NUCLEOTIDE SEQUENCE [LARGE SCALE GENOMIC DNA]</scope>
    <source>
        <strain evidence="4 5">S285</strain>
    </source>
</reference>
<dbReference type="EMBL" id="CP019948">
    <property type="protein sequence ID" value="ARN83759.1"/>
    <property type="molecule type" value="Genomic_DNA"/>
</dbReference>
<proteinExistence type="predicted"/>
<dbReference type="PROSITE" id="PS50222">
    <property type="entry name" value="EF_HAND_2"/>
    <property type="match status" value="1"/>
</dbReference>